<name>A0A317DSV6_9ACTN</name>
<dbReference type="AlphaFoldDB" id="A0A317DSV6"/>
<proteinExistence type="predicted"/>
<dbReference type="Proteomes" id="UP000246050">
    <property type="component" value="Unassembled WGS sequence"/>
</dbReference>
<sequence length="118" mass="11953">GTPTAPTTPTATPTSTDLVAAPCPAGLSGDRVIALLRGTARVLPRDVRVRVRTGPLCAGDWQYTVLDVTGHEELQVVTRGRPGALELVTAGTDVCGAQVRAAGPPGIRTLACDGTPGA</sequence>
<evidence type="ECO:0000313" key="1">
    <source>
        <dbReference type="EMBL" id="PWR17442.1"/>
    </source>
</evidence>
<evidence type="ECO:0000313" key="2">
    <source>
        <dbReference type="Proteomes" id="UP000246050"/>
    </source>
</evidence>
<protein>
    <submittedName>
        <fullName evidence="1">Uncharacterized protein</fullName>
    </submittedName>
</protein>
<comment type="caution">
    <text evidence="1">The sequence shown here is derived from an EMBL/GenBank/DDBJ whole genome shotgun (WGS) entry which is preliminary data.</text>
</comment>
<dbReference type="EMBL" id="QGKS01000030">
    <property type="protein sequence ID" value="PWR17442.1"/>
    <property type="molecule type" value="Genomic_DNA"/>
</dbReference>
<reference evidence="1 2" key="1">
    <citation type="submission" date="2018-05" db="EMBL/GenBank/DDBJ databases">
        <title>Micromonosporas from Atacama Desert.</title>
        <authorList>
            <person name="Carro L."/>
            <person name="Golinska P."/>
            <person name="Klenk H.-P."/>
            <person name="Goodfellow M."/>
        </authorList>
    </citation>
    <scope>NUCLEOTIDE SEQUENCE [LARGE SCALE GENOMIC DNA]</scope>
    <source>
        <strain evidence="1 2">4G51</strain>
    </source>
</reference>
<organism evidence="1 2">
    <name type="scientific">Micromonospora sicca</name>
    <dbReference type="NCBI Taxonomy" id="2202420"/>
    <lineage>
        <taxon>Bacteria</taxon>
        <taxon>Bacillati</taxon>
        <taxon>Actinomycetota</taxon>
        <taxon>Actinomycetes</taxon>
        <taxon>Micromonosporales</taxon>
        <taxon>Micromonosporaceae</taxon>
        <taxon>Micromonospora</taxon>
    </lineage>
</organism>
<accession>A0A317DSV6</accession>
<gene>
    <name evidence="1" type="ORF">DKT69_00175</name>
</gene>
<feature type="non-terminal residue" evidence="1">
    <location>
        <position position="1"/>
    </location>
</feature>